<dbReference type="Proteomes" id="UP000050413">
    <property type="component" value="Unassembled WGS sequence"/>
</dbReference>
<name>A0A0P7VTP7_9RHOB</name>
<dbReference type="PROSITE" id="PS51257">
    <property type="entry name" value="PROKAR_LIPOPROTEIN"/>
    <property type="match status" value="1"/>
</dbReference>
<evidence type="ECO:0000313" key="2">
    <source>
        <dbReference type="EMBL" id="KPP90338.1"/>
    </source>
</evidence>
<protein>
    <submittedName>
        <fullName evidence="2">MMPL family</fullName>
    </submittedName>
</protein>
<dbReference type="STRING" id="1666912.Ga0058931_1286"/>
<proteinExistence type="predicted"/>
<evidence type="ECO:0000313" key="4">
    <source>
        <dbReference type="Proteomes" id="UP000182045"/>
    </source>
</evidence>
<dbReference type="EMBL" id="FBYC01000004">
    <property type="protein sequence ID" value="CUX80707.1"/>
    <property type="molecule type" value="Genomic_DNA"/>
</dbReference>
<reference evidence="2 3" key="1">
    <citation type="submission" date="2015-09" db="EMBL/GenBank/DDBJ databases">
        <title>Identification and resolution of microdiversity through metagenomic sequencing of parallel consortia.</title>
        <authorList>
            <person name="Nelson W.C."/>
            <person name="Romine M.F."/>
            <person name="Lindemann S.R."/>
        </authorList>
    </citation>
    <scope>NUCLEOTIDE SEQUENCE [LARGE SCALE GENOMIC DNA]</scope>
    <source>
        <strain evidence="2">HL-91</strain>
    </source>
</reference>
<sequence length="189" mass="20315">MRALFLTLPAALALTACIESDMDLTVLGEDEARVTGYIQMQRQMFEMAGQDPSFCDEEGGTFTLTDTHARCDIDKTGTFAEIMDDGGADAPQDMQAELVHLDSNRVRALMPFAAMSGQMDDMASDPQAMAMAQQMMAGLSVSFSVTGANIESTTGTLSEDGKTATVTLTLDDLLAPETPLQDFETIVTY</sequence>
<evidence type="ECO:0000313" key="3">
    <source>
        <dbReference type="Proteomes" id="UP000050413"/>
    </source>
</evidence>
<keyword evidence="4" id="KW-1185">Reference proteome</keyword>
<dbReference type="Proteomes" id="UP000182045">
    <property type="component" value="Unassembled WGS sequence"/>
</dbReference>
<comment type="caution">
    <text evidence="2">The sequence shown here is derived from an EMBL/GenBank/DDBJ whole genome shotgun (WGS) entry which is preliminary data.</text>
</comment>
<dbReference type="AlphaFoldDB" id="A0A0P7VTP7"/>
<reference evidence="1 4" key="2">
    <citation type="submission" date="2016-01" db="EMBL/GenBank/DDBJ databases">
        <authorList>
            <person name="Varghese N."/>
        </authorList>
    </citation>
    <scope>NUCLEOTIDE SEQUENCE [LARGE SCALE GENOMIC DNA]</scope>
    <source>
        <strain evidence="1 4">HL-91</strain>
    </source>
</reference>
<accession>A0A0P7VTP7</accession>
<dbReference type="OrthoDB" id="7845835at2"/>
<gene>
    <name evidence="1" type="ORF">Ga0058931_1286</name>
    <name evidence="2" type="ORF">HLUCCA05_13900</name>
</gene>
<dbReference type="RefSeq" id="WP_072245603.1">
    <property type="nucleotide sequence ID" value="NZ_FBYC01000004.1"/>
</dbReference>
<dbReference type="EMBL" id="LJSG01000018">
    <property type="protein sequence ID" value="KPP90338.1"/>
    <property type="molecule type" value="Genomic_DNA"/>
</dbReference>
<evidence type="ECO:0000313" key="1">
    <source>
        <dbReference type="EMBL" id="CUX80707.1"/>
    </source>
</evidence>
<organism evidence="2 3">
    <name type="scientific">Roseibaca calidilacus</name>
    <dbReference type="NCBI Taxonomy" id="1666912"/>
    <lineage>
        <taxon>Bacteria</taxon>
        <taxon>Pseudomonadati</taxon>
        <taxon>Pseudomonadota</taxon>
        <taxon>Alphaproteobacteria</taxon>
        <taxon>Rhodobacterales</taxon>
        <taxon>Paracoccaceae</taxon>
        <taxon>Roseinatronobacter</taxon>
    </lineage>
</organism>